<evidence type="ECO:0000256" key="9">
    <source>
        <dbReference type="ARBA" id="ARBA00022917"/>
    </source>
</evidence>
<evidence type="ECO:0000256" key="5">
    <source>
        <dbReference type="ARBA" id="ARBA00022741"/>
    </source>
</evidence>
<dbReference type="InterPro" id="IPR050058">
    <property type="entry name" value="Ala-tRNA_ligase"/>
</dbReference>
<dbReference type="FunFam" id="3.30.54.20:FF:000001">
    <property type="entry name" value="Alanine--tRNA ligase"/>
    <property type="match status" value="1"/>
</dbReference>
<evidence type="ECO:0000256" key="13">
    <source>
        <dbReference type="HAMAP-Rule" id="MF_00036"/>
    </source>
</evidence>
<evidence type="ECO:0000256" key="11">
    <source>
        <dbReference type="ARBA" id="ARBA00024779"/>
    </source>
</evidence>
<dbReference type="PANTHER" id="PTHR11777:SF9">
    <property type="entry name" value="ALANINE--TRNA LIGASE, CYTOPLASMIC"/>
    <property type="match status" value="1"/>
</dbReference>
<accession>A0AAV5B5X5</accession>
<evidence type="ECO:0000256" key="4">
    <source>
        <dbReference type="ARBA" id="ARBA00022723"/>
    </source>
</evidence>
<dbReference type="InterPro" id="IPR045864">
    <property type="entry name" value="aa-tRNA-synth_II/BPL/LPL"/>
</dbReference>
<keyword evidence="4 13" id="KW-0479">Metal-binding</keyword>
<comment type="domain">
    <text evidence="13">Consists of three domains; the N-terminal catalytic domain, the editing domain and the C-terminal C-Ala domain. The editing domain removes incorrectly charged amino acids, while the C-Ala domain, along with tRNA(Ala), serves as a bridge to cooperatively bring together the editing and aminoacylation centers thus stimulating deacylation of misacylated tRNAs.</text>
</comment>
<keyword evidence="3 13" id="KW-0436">Ligase</keyword>
<comment type="similarity">
    <text evidence="1 13">Belongs to the class-II aminoacyl-tRNA synthetase family.</text>
</comment>
<dbReference type="Pfam" id="PF01411">
    <property type="entry name" value="tRNA-synt_2c"/>
    <property type="match status" value="1"/>
</dbReference>
<keyword evidence="6 13" id="KW-0862">Zinc</keyword>
<dbReference type="Pfam" id="PF02272">
    <property type="entry name" value="DHHA1"/>
    <property type="match status" value="1"/>
</dbReference>
<dbReference type="Gene3D" id="3.30.980.10">
    <property type="entry name" value="Threonyl-trna Synthetase, Chain A, domain 2"/>
    <property type="match status" value="1"/>
</dbReference>
<dbReference type="InterPro" id="IPR003156">
    <property type="entry name" value="DHHA1_dom"/>
</dbReference>
<feature type="domain" description="Alanyl-transfer RNA synthetases family profile" evidence="14">
    <location>
        <begin position="9"/>
        <end position="719"/>
    </location>
</feature>
<dbReference type="SUPFAM" id="SSF101353">
    <property type="entry name" value="Putative anticodon-binding domain of alanyl-tRNA synthetase (AlaRS)"/>
    <property type="match status" value="1"/>
</dbReference>
<evidence type="ECO:0000256" key="8">
    <source>
        <dbReference type="ARBA" id="ARBA00022884"/>
    </source>
</evidence>
<evidence type="ECO:0000256" key="10">
    <source>
        <dbReference type="ARBA" id="ARBA00023146"/>
    </source>
</evidence>
<dbReference type="InterPro" id="IPR012947">
    <property type="entry name" value="tRNA_SAD"/>
</dbReference>
<sequence length="888" mass="95685">MAELDYPTMTTAEIRSSFLDFFEAHGCKRFPSSSLVPDDPSLLLANAGMNQFKQYYLGTKTLKDAIGATSCQKCLRTNDIDAIGLDGRHLSFFEMLGNFAFGGYSKRQACEWAFDFIVNHLHLPLDRLYFTVFTDDDDCAAIWESLGVDPGHISRLGEDDNFWAAGPTGPCGPCSEIYFDQGEEHGCGSPDCAPGCDCDRFLEFWNLVFTQYDRQEDGTLADLPHQNVDTGMGLERMAAIMQHKSSNYDGDILWSLIELGERLSGATYGQEFSKDVSLRIIADHSRAVTFMIGDGILPSNEGRGYVLRRLLRRAVFHGRLLGIEDAFLCDYVAEVTRLMGDTYPELVENAALIEGTVRAEEARFSSVIETGRLYLEGELERLAEGETLSGHVAFTLHDTYGFPVDLTREIALGAGHDIDQGAFDADMEAQRSRARAAGATDSDAWSQVDVWTALSDSVDATEFHGYEGGELRGCTVLSIVRDGESVMRAETGDDVEVVLDRTPFYAEMGGEVGDTGELSGIEFRMDVDDTVSHDGLTAHVGRVKGGFVRVGDIVTAEVDERRRELIRRNHTATHLLDAALKRVLGDHVHQAGSLVAPDRLRFDFTHFEALTQAQVHSIEELVNEQIFLALPVTTELMSIEDAKASGAVALFGEKYGDEVRVVRAGEGPEPFSAELCGGLHASNTAELGIFKIVSEGSVGSAARRIEAVTSLGALDFLNGRLDALDAAAASLKSRPASVAGAVDDMLARERDLKAKLKRALSGAGANAAVDALAGAIQCDGYKAVVTRLDGRDARDLRGVWDTLREQAKGPVACFLVSQSDEGKTSLLAAGTKEAVEAGFDAGAVVKAVTGAFGGRGGGKPAMAQGGLPGPAVIADALDAVRERLGQGK</sequence>
<evidence type="ECO:0000256" key="12">
    <source>
        <dbReference type="ARBA" id="ARBA00048300"/>
    </source>
</evidence>
<dbReference type="InterPro" id="IPR018162">
    <property type="entry name" value="Ala-tRNA-ligase_IIc_anticod-bd"/>
</dbReference>
<proteinExistence type="inferred from homology"/>
<dbReference type="InterPro" id="IPR023033">
    <property type="entry name" value="Ala_tRNA_ligase_euk/bac"/>
</dbReference>
<dbReference type="GO" id="GO:0005524">
    <property type="term" value="F:ATP binding"/>
    <property type="evidence" value="ECO:0007669"/>
    <property type="project" value="UniProtKB-UniRule"/>
</dbReference>
<feature type="binding site" evidence="13">
    <location>
        <position position="680"/>
    </location>
    <ligand>
        <name>Zn(2+)</name>
        <dbReference type="ChEBI" id="CHEBI:29105"/>
    </ligand>
</feature>
<dbReference type="AlphaFoldDB" id="A0AAV5B5X5"/>
<dbReference type="NCBIfam" id="TIGR00344">
    <property type="entry name" value="alaS"/>
    <property type="match status" value="1"/>
</dbReference>
<comment type="function">
    <text evidence="11 13">Catalyzes the attachment of alanine to tRNA(Ala) in a two-step reaction: alanine is first activated by ATP to form Ala-AMP and then transferred to the acceptor end of tRNA(Ala). Also edits incorrectly charged Ser-tRNA(Ala) and Gly-tRNA(Ala) via its editing domain.</text>
</comment>
<keyword evidence="16" id="KW-1185">Reference proteome</keyword>
<dbReference type="SUPFAM" id="SSF55681">
    <property type="entry name" value="Class II aaRS and biotin synthetases"/>
    <property type="match status" value="1"/>
</dbReference>
<evidence type="ECO:0000259" key="14">
    <source>
        <dbReference type="PROSITE" id="PS50860"/>
    </source>
</evidence>
<feature type="binding site" evidence="13">
    <location>
        <position position="676"/>
    </location>
    <ligand>
        <name>Zn(2+)</name>
        <dbReference type="ChEBI" id="CHEBI:29105"/>
    </ligand>
</feature>
<feature type="binding site" evidence="13">
    <location>
        <position position="570"/>
    </location>
    <ligand>
        <name>Zn(2+)</name>
        <dbReference type="ChEBI" id="CHEBI:29105"/>
    </ligand>
</feature>
<keyword evidence="10 13" id="KW-0030">Aminoacyl-tRNA synthetase</keyword>
<dbReference type="GO" id="GO:0004813">
    <property type="term" value="F:alanine-tRNA ligase activity"/>
    <property type="evidence" value="ECO:0007669"/>
    <property type="project" value="UniProtKB-UniRule"/>
</dbReference>
<keyword evidence="5 13" id="KW-0547">Nucleotide-binding</keyword>
<dbReference type="Gene3D" id="3.10.310.40">
    <property type="match status" value="1"/>
</dbReference>
<keyword evidence="13" id="KW-0963">Cytoplasm</keyword>
<keyword evidence="7 13" id="KW-0067">ATP-binding</keyword>
<dbReference type="GO" id="GO:0006419">
    <property type="term" value="P:alanyl-tRNA aminoacylation"/>
    <property type="evidence" value="ECO:0007669"/>
    <property type="project" value="UniProtKB-UniRule"/>
</dbReference>
<dbReference type="InterPro" id="IPR018165">
    <property type="entry name" value="Ala-tRNA-synth_IIc_core"/>
</dbReference>
<dbReference type="GO" id="GO:0005829">
    <property type="term" value="C:cytosol"/>
    <property type="evidence" value="ECO:0007669"/>
    <property type="project" value="TreeGrafter"/>
</dbReference>
<dbReference type="Pfam" id="PF07973">
    <property type="entry name" value="tRNA_SAD"/>
    <property type="match status" value="1"/>
</dbReference>
<dbReference type="FunFam" id="3.10.310.40:FF:000001">
    <property type="entry name" value="Alanine--tRNA ligase"/>
    <property type="match status" value="1"/>
</dbReference>
<evidence type="ECO:0000256" key="2">
    <source>
        <dbReference type="ARBA" id="ARBA00022555"/>
    </source>
</evidence>
<dbReference type="GO" id="GO:0000049">
    <property type="term" value="F:tRNA binding"/>
    <property type="evidence" value="ECO:0007669"/>
    <property type="project" value="UniProtKB-KW"/>
</dbReference>
<dbReference type="Gene3D" id="3.30.54.20">
    <property type="match status" value="1"/>
</dbReference>
<comment type="catalytic activity">
    <reaction evidence="12 13">
        <text>tRNA(Ala) + L-alanine + ATP = L-alanyl-tRNA(Ala) + AMP + diphosphate</text>
        <dbReference type="Rhea" id="RHEA:12540"/>
        <dbReference type="Rhea" id="RHEA-COMP:9657"/>
        <dbReference type="Rhea" id="RHEA-COMP:9923"/>
        <dbReference type="ChEBI" id="CHEBI:30616"/>
        <dbReference type="ChEBI" id="CHEBI:33019"/>
        <dbReference type="ChEBI" id="CHEBI:57972"/>
        <dbReference type="ChEBI" id="CHEBI:78442"/>
        <dbReference type="ChEBI" id="CHEBI:78497"/>
        <dbReference type="ChEBI" id="CHEBI:456215"/>
        <dbReference type="EC" id="6.1.1.7"/>
    </reaction>
</comment>
<dbReference type="SUPFAM" id="SSF55186">
    <property type="entry name" value="ThrRS/AlaRS common domain"/>
    <property type="match status" value="1"/>
</dbReference>
<dbReference type="SUPFAM" id="SSF50447">
    <property type="entry name" value="Translation proteins"/>
    <property type="match status" value="1"/>
</dbReference>
<dbReference type="InterPro" id="IPR009000">
    <property type="entry name" value="Transl_B-barrel_sf"/>
</dbReference>
<evidence type="ECO:0000313" key="15">
    <source>
        <dbReference type="EMBL" id="GJM55530.1"/>
    </source>
</evidence>
<evidence type="ECO:0000313" key="16">
    <source>
        <dbReference type="Proteomes" id="UP001055025"/>
    </source>
</evidence>
<protein>
    <recommendedName>
        <fullName evidence="13">Alanine--tRNA ligase</fullName>
        <ecNumber evidence="13">6.1.1.7</ecNumber>
    </recommendedName>
    <alternativeName>
        <fullName evidence="13">Alanyl-tRNA synthetase</fullName>
        <shortName evidence="13">AlaRS</shortName>
    </alternativeName>
</protein>
<dbReference type="GO" id="GO:0008270">
    <property type="term" value="F:zinc ion binding"/>
    <property type="evidence" value="ECO:0007669"/>
    <property type="project" value="UniProtKB-UniRule"/>
</dbReference>
<dbReference type="Proteomes" id="UP001055025">
    <property type="component" value="Unassembled WGS sequence"/>
</dbReference>
<dbReference type="Gene3D" id="2.40.30.130">
    <property type="match status" value="1"/>
</dbReference>
<reference evidence="15" key="1">
    <citation type="journal article" date="2022" name="Int. J. Syst. Evol. Microbiol.">
        <title>Granulimonas faecalis gen. nov., sp. nov., and Leptogranulimonas caecicola gen. nov., sp. nov., novel lactate-producing Atopobiaceae bacteria isolated from mouse intestines, and an emended description of the family Atopobiaceae.</title>
        <authorList>
            <person name="Morinaga K."/>
            <person name="Kusada H."/>
            <person name="Sakamoto S."/>
            <person name="Murakami T."/>
            <person name="Toyoda A."/>
            <person name="Mori H."/>
            <person name="Meng X.Y."/>
            <person name="Takashino M."/>
            <person name="Murotomi K."/>
            <person name="Tamaki H."/>
        </authorList>
    </citation>
    <scope>NUCLEOTIDE SEQUENCE</scope>
    <source>
        <strain evidence="15">OPF53</strain>
    </source>
</reference>
<dbReference type="EC" id="6.1.1.7" evidence="13"/>
<dbReference type="HAMAP" id="MF_00036_B">
    <property type="entry name" value="Ala_tRNA_synth_B"/>
    <property type="match status" value="1"/>
</dbReference>
<comment type="cofactor">
    <cofactor evidence="13">
        <name>Zn(2+)</name>
        <dbReference type="ChEBI" id="CHEBI:29105"/>
    </cofactor>
    <text evidence="13">Binds 1 zinc ion per subunit.</text>
</comment>
<dbReference type="InterPro" id="IPR018163">
    <property type="entry name" value="Thr/Ala-tRNA-synth_IIc_edit"/>
</dbReference>
<keyword evidence="9 13" id="KW-0648">Protein biosynthesis</keyword>
<name>A0AAV5B5X5_9ACTN</name>
<dbReference type="PANTHER" id="PTHR11777">
    <property type="entry name" value="ALANYL-TRNA SYNTHETASE"/>
    <property type="match status" value="1"/>
</dbReference>
<organism evidence="15 16">
    <name type="scientific">Granulimonas faecalis</name>
    <dbReference type="NCBI Taxonomy" id="2894155"/>
    <lineage>
        <taxon>Bacteria</taxon>
        <taxon>Bacillati</taxon>
        <taxon>Actinomycetota</taxon>
        <taxon>Coriobacteriia</taxon>
        <taxon>Coriobacteriales</taxon>
        <taxon>Kribbibacteriaceae</taxon>
        <taxon>Granulimonas</taxon>
    </lineage>
</organism>
<dbReference type="Gene3D" id="3.30.930.10">
    <property type="entry name" value="Bira Bifunctional Protein, Domain 2"/>
    <property type="match status" value="1"/>
</dbReference>
<gene>
    <name evidence="13 15" type="primary">alaS</name>
    <name evidence="15" type="ORF">ATOP_11850</name>
</gene>
<feature type="binding site" evidence="13">
    <location>
        <position position="574"/>
    </location>
    <ligand>
        <name>Zn(2+)</name>
        <dbReference type="ChEBI" id="CHEBI:29105"/>
    </ligand>
</feature>
<comment type="caution">
    <text evidence="15">The sequence shown here is derived from an EMBL/GenBank/DDBJ whole genome shotgun (WGS) entry which is preliminary data.</text>
</comment>
<evidence type="ECO:0000256" key="7">
    <source>
        <dbReference type="ARBA" id="ARBA00022840"/>
    </source>
</evidence>
<dbReference type="PRINTS" id="PR00980">
    <property type="entry name" value="TRNASYNTHALA"/>
</dbReference>
<dbReference type="PROSITE" id="PS50860">
    <property type="entry name" value="AA_TRNA_LIGASE_II_ALA"/>
    <property type="match status" value="1"/>
</dbReference>
<dbReference type="EMBL" id="BQKC01000001">
    <property type="protein sequence ID" value="GJM55530.1"/>
    <property type="molecule type" value="Genomic_DNA"/>
</dbReference>
<evidence type="ECO:0000256" key="3">
    <source>
        <dbReference type="ARBA" id="ARBA00022598"/>
    </source>
</evidence>
<dbReference type="InterPro" id="IPR018164">
    <property type="entry name" value="Ala-tRNA-synth_IIc_N"/>
</dbReference>
<dbReference type="FunFam" id="3.30.980.10:FF:000004">
    <property type="entry name" value="Alanine--tRNA ligase, cytoplasmic"/>
    <property type="match status" value="1"/>
</dbReference>
<dbReference type="CDD" id="cd00673">
    <property type="entry name" value="AlaRS_core"/>
    <property type="match status" value="1"/>
</dbReference>
<dbReference type="SMART" id="SM00863">
    <property type="entry name" value="tRNA_SAD"/>
    <property type="match status" value="1"/>
</dbReference>
<evidence type="ECO:0000256" key="6">
    <source>
        <dbReference type="ARBA" id="ARBA00022833"/>
    </source>
</evidence>
<dbReference type="GO" id="GO:0002161">
    <property type="term" value="F:aminoacyl-tRNA deacylase activity"/>
    <property type="evidence" value="ECO:0007669"/>
    <property type="project" value="TreeGrafter"/>
</dbReference>
<keyword evidence="8 13" id="KW-0694">RNA-binding</keyword>
<evidence type="ECO:0000256" key="1">
    <source>
        <dbReference type="ARBA" id="ARBA00008226"/>
    </source>
</evidence>
<dbReference type="InterPro" id="IPR002318">
    <property type="entry name" value="Ala-tRNA-lgiase_IIc"/>
</dbReference>
<keyword evidence="2 13" id="KW-0820">tRNA-binding</keyword>
<comment type="subcellular location">
    <subcellularLocation>
        <location evidence="13">Cytoplasm</location>
    </subcellularLocation>
</comment>